<evidence type="ECO:0000313" key="3">
    <source>
        <dbReference type="EMBL" id="KAJ7199651.1"/>
    </source>
</evidence>
<evidence type="ECO:0000256" key="1">
    <source>
        <dbReference type="SAM" id="MobiDB-lite"/>
    </source>
</evidence>
<evidence type="ECO:0000256" key="2">
    <source>
        <dbReference type="SAM" id="Phobius"/>
    </source>
</evidence>
<dbReference type="AlphaFoldDB" id="A0AAD6V0N5"/>
<sequence length="107" mass="11052">MPRAFWFSSPSTAYQPVAQHEKDCDADADADSTADVLEAQAAEPAPAPTASTGSPLGTALLCIAAANLLLAAAALFLTRDLAGLRVPVFGMDLADLPRPNPYVGLNL</sequence>
<reference evidence="3" key="1">
    <citation type="submission" date="2023-03" db="EMBL/GenBank/DDBJ databases">
        <title>Massive genome expansion in bonnet fungi (Mycena s.s.) driven by repeated elements and novel gene families across ecological guilds.</title>
        <authorList>
            <consortium name="Lawrence Berkeley National Laboratory"/>
            <person name="Harder C.B."/>
            <person name="Miyauchi S."/>
            <person name="Viragh M."/>
            <person name="Kuo A."/>
            <person name="Thoen E."/>
            <person name="Andreopoulos B."/>
            <person name="Lu D."/>
            <person name="Skrede I."/>
            <person name="Drula E."/>
            <person name="Henrissat B."/>
            <person name="Morin E."/>
            <person name="Kohler A."/>
            <person name="Barry K."/>
            <person name="LaButti K."/>
            <person name="Morin E."/>
            <person name="Salamov A."/>
            <person name="Lipzen A."/>
            <person name="Mereny Z."/>
            <person name="Hegedus B."/>
            <person name="Baldrian P."/>
            <person name="Stursova M."/>
            <person name="Weitz H."/>
            <person name="Taylor A."/>
            <person name="Grigoriev I.V."/>
            <person name="Nagy L.G."/>
            <person name="Martin F."/>
            <person name="Kauserud H."/>
        </authorList>
    </citation>
    <scope>NUCLEOTIDE SEQUENCE</scope>
    <source>
        <strain evidence="3">9144</strain>
    </source>
</reference>
<protein>
    <submittedName>
        <fullName evidence="3">Uncharacterized protein</fullName>
    </submittedName>
</protein>
<organism evidence="3 4">
    <name type="scientific">Mycena pura</name>
    <dbReference type="NCBI Taxonomy" id="153505"/>
    <lineage>
        <taxon>Eukaryota</taxon>
        <taxon>Fungi</taxon>
        <taxon>Dikarya</taxon>
        <taxon>Basidiomycota</taxon>
        <taxon>Agaricomycotina</taxon>
        <taxon>Agaricomycetes</taxon>
        <taxon>Agaricomycetidae</taxon>
        <taxon>Agaricales</taxon>
        <taxon>Marasmiineae</taxon>
        <taxon>Mycenaceae</taxon>
        <taxon>Mycena</taxon>
    </lineage>
</organism>
<dbReference type="EMBL" id="JARJCW010000067">
    <property type="protein sequence ID" value="KAJ7199651.1"/>
    <property type="molecule type" value="Genomic_DNA"/>
</dbReference>
<feature type="compositionally biased region" description="Low complexity" evidence="1">
    <location>
        <begin position="33"/>
        <end position="53"/>
    </location>
</feature>
<keyword evidence="2" id="KW-0812">Transmembrane</keyword>
<gene>
    <name evidence="3" type="ORF">GGX14DRAFT_401252</name>
</gene>
<name>A0AAD6V0N5_9AGAR</name>
<accession>A0AAD6V0N5</accession>
<feature type="transmembrane region" description="Helical" evidence="2">
    <location>
        <begin position="56"/>
        <end position="77"/>
    </location>
</feature>
<proteinExistence type="predicted"/>
<evidence type="ECO:0000313" key="4">
    <source>
        <dbReference type="Proteomes" id="UP001219525"/>
    </source>
</evidence>
<feature type="region of interest" description="Disordered" evidence="1">
    <location>
        <begin position="18"/>
        <end position="53"/>
    </location>
</feature>
<keyword evidence="4" id="KW-1185">Reference proteome</keyword>
<keyword evidence="2" id="KW-0472">Membrane</keyword>
<dbReference type="Proteomes" id="UP001219525">
    <property type="component" value="Unassembled WGS sequence"/>
</dbReference>
<comment type="caution">
    <text evidence="3">The sequence shown here is derived from an EMBL/GenBank/DDBJ whole genome shotgun (WGS) entry which is preliminary data.</text>
</comment>
<keyword evidence="2" id="KW-1133">Transmembrane helix</keyword>